<organism evidence="6 7">
    <name type="scientific">Hydrogenoanaerobacterium saccharovorans</name>
    <dbReference type="NCBI Taxonomy" id="474960"/>
    <lineage>
        <taxon>Bacteria</taxon>
        <taxon>Bacillati</taxon>
        <taxon>Bacillota</taxon>
        <taxon>Clostridia</taxon>
        <taxon>Eubacteriales</taxon>
        <taxon>Oscillospiraceae</taxon>
        <taxon>Hydrogenoanaerobacterium</taxon>
    </lineage>
</organism>
<evidence type="ECO:0000313" key="6">
    <source>
        <dbReference type="EMBL" id="SEM61424.1"/>
    </source>
</evidence>
<dbReference type="RefSeq" id="WP_092751990.1">
    <property type="nucleotide sequence ID" value="NZ_FOCG01000001.1"/>
</dbReference>
<dbReference type="InterPro" id="IPR037925">
    <property type="entry name" value="FlgE/F/G-like"/>
</dbReference>
<dbReference type="InterPro" id="IPR019776">
    <property type="entry name" value="Flagellar_basal_body_rod_CS"/>
</dbReference>
<protein>
    <submittedName>
        <fullName evidence="6">Flagellar basal-body rod protein FlgG</fullName>
    </submittedName>
</protein>
<dbReference type="PANTHER" id="PTHR30435:SF19">
    <property type="entry name" value="FLAGELLAR BASAL-BODY ROD PROTEIN FLGG"/>
    <property type="match status" value="1"/>
</dbReference>
<dbReference type="Pfam" id="PF22692">
    <property type="entry name" value="LlgE_F_G_D1"/>
    <property type="match status" value="1"/>
</dbReference>
<evidence type="ECO:0000259" key="3">
    <source>
        <dbReference type="Pfam" id="PF00460"/>
    </source>
</evidence>
<keyword evidence="6" id="KW-0282">Flagellum</keyword>
<dbReference type="OrthoDB" id="9804559at2"/>
<gene>
    <name evidence="6" type="ORF">SAMN05216180_0866</name>
</gene>
<evidence type="ECO:0000259" key="5">
    <source>
        <dbReference type="Pfam" id="PF22692"/>
    </source>
</evidence>
<evidence type="ECO:0000256" key="1">
    <source>
        <dbReference type="ARBA" id="ARBA00009677"/>
    </source>
</evidence>
<evidence type="ECO:0000256" key="2">
    <source>
        <dbReference type="RuleBase" id="RU362116"/>
    </source>
</evidence>
<dbReference type="Proteomes" id="UP000199158">
    <property type="component" value="Unassembled WGS sequence"/>
</dbReference>
<keyword evidence="6" id="KW-0966">Cell projection</keyword>
<dbReference type="AlphaFoldDB" id="A0A1H7ZUG0"/>
<proteinExistence type="inferred from homology"/>
<dbReference type="InterPro" id="IPR001444">
    <property type="entry name" value="Flag_bb_rod_N"/>
</dbReference>
<comment type="subcellular location">
    <subcellularLocation>
        <location evidence="2">Bacterial flagellum basal body</location>
    </subcellularLocation>
</comment>
<feature type="domain" description="Flagellar basal body rod protein N-terminal" evidence="3">
    <location>
        <begin position="5"/>
        <end position="35"/>
    </location>
</feature>
<dbReference type="EMBL" id="FOCG01000001">
    <property type="protein sequence ID" value="SEM61424.1"/>
    <property type="molecule type" value="Genomic_DNA"/>
</dbReference>
<keyword evidence="6" id="KW-0969">Cilium</keyword>
<feature type="domain" description="Flagellar basal-body/hook protein C-terminal" evidence="4">
    <location>
        <begin position="202"/>
        <end position="246"/>
    </location>
</feature>
<dbReference type="STRING" id="474960.SAMN05216180_0866"/>
<dbReference type="Pfam" id="PF06429">
    <property type="entry name" value="Flg_bbr_C"/>
    <property type="match status" value="1"/>
</dbReference>
<keyword evidence="2" id="KW-0975">Bacterial flagellum</keyword>
<dbReference type="InterPro" id="IPR020013">
    <property type="entry name" value="Flagellar_FlgE/F/G"/>
</dbReference>
<dbReference type="SUPFAM" id="SSF117143">
    <property type="entry name" value="Flagellar hook protein flgE"/>
    <property type="match status" value="1"/>
</dbReference>
<dbReference type="GO" id="GO:0009425">
    <property type="term" value="C:bacterial-type flagellum basal body"/>
    <property type="evidence" value="ECO:0007669"/>
    <property type="project" value="UniProtKB-SubCell"/>
</dbReference>
<dbReference type="GO" id="GO:0071978">
    <property type="term" value="P:bacterial-type flagellum-dependent swarming motility"/>
    <property type="evidence" value="ECO:0007669"/>
    <property type="project" value="TreeGrafter"/>
</dbReference>
<dbReference type="PROSITE" id="PS00588">
    <property type="entry name" value="FLAGELLA_BB_ROD"/>
    <property type="match status" value="1"/>
</dbReference>
<dbReference type="PANTHER" id="PTHR30435">
    <property type="entry name" value="FLAGELLAR PROTEIN"/>
    <property type="match status" value="1"/>
</dbReference>
<reference evidence="6 7" key="1">
    <citation type="submission" date="2016-10" db="EMBL/GenBank/DDBJ databases">
        <authorList>
            <person name="de Groot N.N."/>
        </authorList>
    </citation>
    <scope>NUCLEOTIDE SEQUENCE [LARGE SCALE GENOMIC DNA]</scope>
    <source>
        <strain evidence="6 7">CGMCC 1.5070</strain>
    </source>
</reference>
<dbReference type="InterPro" id="IPR010930">
    <property type="entry name" value="Flg_bb/hook_C_dom"/>
</dbReference>
<sequence>MNTAFYTAVSGMTTFQKDMDLVSNNMANINTVGYKPQKSSFSDLLYTQMNTRANGNFMTGHGVKIENVDMLFKQGMLNRTEYGLDFALVGEGFFCVDRGGENLEYTRNGSFSVGMDRKRAYLVTSDGGYVLDDRGRRIELNMKDNSNVADIDGIEERIGIYTFSNPYGLKPIGNTSLSPTELSGEAKAVRRDRDESEIELISGALELSDVDMSAEMVNVLQTQRAFQLNAKIVQTADQIEEMVNNLR</sequence>
<dbReference type="Pfam" id="PF00460">
    <property type="entry name" value="Flg_bb_rod"/>
    <property type="match status" value="1"/>
</dbReference>
<evidence type="ECO:0000313" key="7">
    <source>
        <dbReference type="Proteomes" id="UP000199158"/>
    </source>
</evidence>
<accession>A0A1H7ZUG0</accession>
<keyword evidence="7" id="KW-1185">Reference proteome</keyword>
<dbReference type="InterPro" id="IPR053967">
    <property type="entry name" value="LlgE_F_G-like_D1"/>
</dbReference>
<dbReference type="NCBIfam" id="TIGR03506">
    <property type="entry name" value="FlgEFG_subfam"/>
    <property type="match status" value="1"/>
</dbReference>
<feature type="domain" description="Flagellar hook protein FlgE/F/G-like D1" evidence="5">
    <location>
        <begin position="87"/>
        <end position="139"/>
    </location>
</feature>
<name>A0A1H7ZUG0_9FIRM</name>
<comment type="similarity">
    <text evidence="1 2">Belongs to the flagella basal body rod proteins family.</text>
</comment>
<evidence type="ECO:0000259" key="4">
    <source>
        <dbReference type="Pfam" id="PF06429"/>
    </source>
</evidence>